<dbReference type="CDD" id="cd20736">
    <property type="entry name" value="PoNe_Nuclease"/>
    <property type="match status" value="1"/>
</dbReference>
<dbReference type="RefSeq" id="WP_188551869.1">
    <property type="nucleotide sequence ID" value="NZ_BMFY01000018.1"/>
</dbReference>
<dbReference type="GO" id="GO:0003676">
    <property type="term" value="F:nucleic acid binding"/>
    <property type="evidence" value="ECO:0007669"/>
    <property type="project" value="InterPro"/>
</dbReference>
<dbReference type="NCBIfam" id="NF009150">
    <property type="entry name" value="PRK12497.1-3"/>
    <property type="match status" value="1"/>
</dbReference>
<dbReference type="InterPro" id="IPR011856">
    <property type="entry name" value="tRNA_endonuc-like_dom_sf"/>
</dbReference>
<sequence>MRAKDALGAWGEDRARRYLRGLGWQILTSNWRLRDGELDIIAMDGPTLVFVEVKTRRGSAAGDPLEAVTPQKLRALRRLAGAWLAEQEQHYPSVRLDVIGIAVPRRGRPQLSHVSDVGEAA</sequence>
<evidence type="ECO:0000313" key="3">
    <source>
        <dbReference type="EMBL" id="GGA26424.1"/>
    </source>
</evidence>
<dbReference type="HAMAP" id="MF_00048">
    <property type="entry name" value="UPF0102"/>
    <property type="match status" value="1"/>
</dbReference>
<dbReference type="InterPro" id="IPR011335">
    <property type="entry name" value="Restrct_endonuc-II-like"/>
</dbReference>
<dbReference type="PANTHER" id="PTHR34039">
    <property type="entry name" value="UPF0102 PROTEIN YRAN"/>
    <property type="match status" value="1"/>
</dbReference>
<evidence type="ECO:0000256" key="2">
    <source>
        <dbReference type="HAMAP-Rule" id="MF_00048"/>
    </source>
</evidence>
<proteinExistence type="inferred from homology"/>
<name>A0A8J2U0V4_9MICO</name>
<keyword evidence="4" id="KW-1185">Reference proteome</keyword>
<accession>A0A8J2U0V4</accession>
<dbReference type="AlphaFoldDB" id="A0A8J2U0V4"/>
<reference evidence="3" key="1">
    <citation type="journal article" date="2014" name="Int. J. Syst. Evol. Microbiol.">
        <title>Complete genome sequence of Corynebacterium casei LMG S-19264T (=DSM 44701T), isolated from a smear-ripened cheese.</title>
        <authorList>
            <consortium name="US DOE Joint Genome Institute (JGI-PGF)"/>
            <person name="Walter F."/>
            <person name="Albersmeier A."/>
            <person name="Kalinowski J."/>
            <person name="Ruckert C."/>
        </authorList>
    </citation>
    <scope>NUCLEOTIDE SEQUENCE</scope>
    <source>
        <strain evidence="3">CGMCC 1.12785</strain>
    </source>
</reference>
<dbReference type="Gene3D" id="3.40.1350.10">
    <property type="match status" value="1"/>
</dbReference>
<reference evidence="3" key="2">
    <citation type="submission" date="2020-09" db="EMBL/GenBank/DDBJ databases">
        <authorList>
            <person name="Sun Q."/>
            <person name="Zhou Y."/>
        </authorList>
    </citation>
    <scope>NUCLEOTIDE SEQUENCE</scope>
    <source>
        <strain evidence="3">CGMCC 1.12785</strain>
    </source>
</reference>
<dbReference type="EMBL" id="BMFY01000018">
    <property type="protein sequence ID" value="GGA26424.1"/>
    <property type="molecule type" value="Genomic_DNA"/>
</dbReference>
<protein>
    <recommendedName>
        <fullName evidence="2">UPF0102 protein GCM10011333_31660</fullName>
    </recommendedName>
</protein>
<dbReference type="InterPro" id="IPR003509">
    <property type="entry name" value="UPF0102_YraN-like"/>
</dbReference>
<comment type="caution">
    <text evidence="3">The sequence shown here is derived from an EMBL/GenBank/DDBJ whole genome shotgun (WGS) entry which is preliminary data.</text>
</comment>
<dbReference type="SUPFAM" id="SSF52980">
    <property type="entry name" value="Restriction endonuclease-like"/>
    <property type="match status" value="1"/>
</dbReference>
<dbReference type="PANTHER" id="PTHR34039:SF1">
    <property type="entry name" value="UPF0102 PROTEIN YRAN"/>
    <property type="match status" value="1"/>
</dbReference>
<evidence type="ECO:0000256" key="1">
    <source>
        <dbReference type="ARBA" id="ARBA00006738"/>
    </source>
</evidence>
<comment type="similarity">
    <text evidence="1 2">Belongs to the UPF0102 family.</text>
</comment>
<evidence type="ECO:0000313" key="4">
    <source>
        <dbReference type="Proteomes" id="UP000616114"/>
    </source>
</evidence>
<gene>
    <name evidence="3" type="ORF">GCM10011333_31660</name>
</gene>
<dbReference type="NCBIfam" id="NF009154">
    <property type="entry name" value="PRK12497.3-3"/>
    <property type="match status" value="1"/>
</dbReference>
<dbReference type="NCBIfam" id="TIGR00252">
    <property type="entry name" value="YraN family protein"/>
    <property type="match status" value="1"/>
</dbReference>
<organism evidence="3 4">
    <name type="scientific">Sediminivirga luteola</name>
    <dbReference type="NCBI Taxonomy" id="1774748"/>
    <lineage>
        <taxon>Bacteria</taxon>
        <taxon>Bacillati</taxon>
        <taxon>Actinomycetota</taxon>
        <taxon>Actinomycetes</taxon>
        <taxon>Micrococcales</taxon>
        <taxon>Brevibacteriaceae</taxon>
        <taxon>Sediminivirga</taxon>
    </lineage>
</organism>
<dbReference type="Pfam" id="PF02021">
    <property type="entry name" value="UPF0102"/>
    <property type="match status" value="1"/>
</dbReference>
<dbReference type="Proteomes" id="UP000616114">
    <property type="component" value="Unassembled WGS sequence"/>
</dbReference>